<dbReference type="AlphaFoldDB" id="A0ABD0JSK8"/>
<feature type="compositionally biased region" description="Basic and acidic residues" evidence="1">
    <location>
        <begin position="11"/>
        <end position="42"/>
    </location>
</feature>
<feature type="compositionally biased region" description="Polar residues" evidence="1">
    <location>
        <begin position="184"/>
        <end position="193"/>
    </location>
</feature>
<proteinExistence type="predicted"/>
<accession>A0ABD0JSK8</accession>
<sequence>MQRATKKCVRSKREWQQSPGDSDRPPSHKLPRGDVNDDHQDDSSTVGGAKEQDTCTVSDTASTSSATSSSTICAADMQPSRKSVSVQTTFCADEVLRLRAELLMVKNELRRLELDMSLPTVPGSDIKSKSTGVSQEIISDQVLQAGLKQNTGKGTRQSVDKKSMVAPVVNSVDCSCTVSARKSVGTGNASEGNDNVKRGSKQNTQSTRGNCLYVFDNLSKYPKHFDYYTGLTLKNFELLWMFVKNDAEKLKYWHAEKTKAKQARLFSKKDELVFN</sequence>
<dbReference type="EMBL" id="JACVVK020000334">
    <property type="protein sequence ID" value="KAK7478086.1"/>
    <property type="molecule type" value="Genomic_DNA"/>
</dbReference>
<feature type="compositionally biased region" description="Basic residues" evidence="1">
    <location>
        <begin position="1"/>
        <end position="10"/>
    </location>
</feature>
<evidence type="ECO:0000313" key="3">
    <source>
        <dbReference type="Proteomes" id="UP001519460"/>
    </source>
</evidence>
<keyword evidence="3" id="KW-1185">Reference proteome</keyword>
<protein>
    <submittedName>
        <fullName evidence="2">Uncharacterized protein</fullName>
    </submittedName>
</protein>
<comment type="caution">
    <text evidence="2">The sequence shown here is derived from an EMBL/GenBank/DDBJ whole genome shotgun (WGS) entry which is preliminary data.</text>
</comment>
<reference evidence="2 3" key="1">
    <citation type="journal article" date="2023" name="Sci. Data">
        <title>Genome assembly of the Korean intertidal mud-creeper Batillaria attramentaria.</title>
        <authorList>
            <person name="Patra A.K."/>
            <person name="Ho P.T."/>
            <person name="Jun S."/>
            <person name="Lee S.J."/>
            <person name="Kim Y."/>
            <person name="Won Y.J."/>
        </authorList>
    </citation>
    <scope>NUCLEOTIDE SEQUENCE [LARGE SCALE GENOMIC DNA]</scope>
    <source>
        <strain evidence="2">Wonlab-2016</strain>
    </source>
</reference>
<evidence type="ECO:0000313" key="2">
    <source>
        <dbReference type="EMBL" id="KAK7478086.1"/>
    </source>
</evidence>
<evidence type="ECO:0000256" key="1">
    <source>
        <dbReference type="SAM" id="MobiDB-lite"/>
    </source>
</evidence>
<feature type="region of interest" description="Disordered" evidence="1">
    <location>
        <begin position="184"/>
        <end position="204"/>
    </location>
</feature>
<gene>
    <name evidence="2" type="ORF">BaRGS_00030692</name>
</gene>
<dbReference type="Proteomes" id="UP001519460">
    <property type="component" value="Unassembled WGS sequence"/>
</dbReference>
<name>A0ABD0JSK8_9CAEN</name>
<feature type="compositionally biased region" description="Low complexity" evidence="1">
    <location>
        <begin position="54"/>
        <end position="76"/>
    </location>
</feature>
<feature type="region of interest" description="Disordered" evidence="1">
    <location>
        <begin position="1"/>
        <end position="79"/>
    </location>
</feature>
<organism evidence="2 3">
    <name type="scientific">Batillaria attramentaria</name>
    <dbReference type="NCBI Taxonomy" id="370345"/>
    <lineage>
        <taxon>Eukaryota</taxon>
        <taxon>Metazoa</taxon>
        <taxon>Spiralia</taxon>
        <taxon>Lophotrochozoa</taxon>
        <taxon>Mollusca</taxon>
        <taxon>Gastropoda</taxon>
        <taxon>Caenogastropoda</taxon>
        <taxon>Sorbeoconcha</taxon>
        <taxon>Cerithioidea</taxon>
        <taxon>Batillariidae</taxon>
        <taxon>Batillaria</taxon>
    </lineage>
</organism>